<proteinExistence type="inferred from homology"/>
<dbReference type="InterPro" id="IPR042094">
    <property type="entry name" value="T2SS_GspF_sf"/>
</dbReference>
<dbReference type="InterPro" id="IPR018076">
    <property type="entry name" value="T2SS_GspF_dom"/>
</dbReference>
<keyword evidence="4" id="KW-0997">Cell inner membrane</keyword>
<evidence type="ECO:0000256" key="2">
    <source>
        <dbReference type="ARBA" id="ARBA00005745"/>
    </source>
</evidence>
<feature type="domain" description="Type II secretion system protein GspF" evidence="9">
    <location>
        <begin position="23"/>
        <end position="146"/>
    </location>
</feature>
<evidence type="ECO:0000313" key="10">
    <source>
        <dbReference type="EMBL" id="GAG35406.1"/>
    </source>
</evidence>
<evidence type="ECO:0000259" key="9">
    <source>
        <dbReference type="Pfam" id="PF00482"/>
    </source>
</evidence>
<evidence type="ECO:0000256" key="1">
    <source>
        <dbReference type="ARBA" id="ARBA00004429"/>
    </source>
</evidence>
<dbReference type="PANTHER" id="PTHR30012">
    <property type="entry name" value="GENERAL SECRETION PATHWAY PROTEIN"/>
    <property type="match status" value="1"/>
</dbReference>
<accession>X0YF01</accession>
<dbReference type="Pfam" id="PF00482">
    <property type="entry name" value="T2SSF"/>
    <property type="match status" value="1"/>
</dbReference>
<keyword evidence="5 8" id="KW-0812">Transmembrane</keyword>
<comment type="caution">
    <text evidence="10">The sequence shown here is derived from an EMBL/GenBank/DDBJ whole genome shotgun (WGS) entry which is preliminary data.</text>
</comment>
<comment type="subcellular location">
    <subcellularLocation>
        <location evidence="1">Cell inner membrane</location>
        <topology evidence="1">Multi-pass membrane protein</topology>
    </subcellularLocation>
</comment>
<reference evidence="10" key="1">
    <citation type="journal article" date="2014" name="Front. Microbiol.">
        <title>High frequency of phylogenetically diverse reductive dehalogenase-homologous genes in deep subseafloor sedimentary metagenomes.</title>
        <authorList>
            <person name="Kawai M."/>
            <person name="Futagami T."/>
            <person name="Toyoda A."/>
            <person name="Takaki Y."/>
            <person name="Nishi S."/>
            <person name="Hori S."/>
            <person name="Arai W."/>
            <person name="Tsubouchi T."/>
            <person name="Morono Y."/>
            <person name="Uchiyama I."/>
            <person name="Ito T."/>
            <person name="Fujiyama A."/>
            <person name="Inagaki F."/>
            <person name="Takami H."/>
        </authorList>
    </citation>
    <scope>NUCLEOTIDE SEQUENCE</scope>
    <source>
        <strain evidence="10">Expedition CK06-06</strain>
    </source>
</reference>
<dbReference type="InterPro" id="IPR003004">
    <property type="entry name" value="GspF/PilC"/>
</dbReference>
<dbReference type="Gene3D" id="1.20.81.30">
    <property type="entry name" value="Type II secretion system (T2SS), domain F"/>
    <property type="match status" value="1"/>
</dbReference>
<dbReference type="PANTHER" id="PTHR30012:SF0">
    <property type="entry name" value="TYPE II SECRETION SYSTEM PROTEIN F-RELATED"/>
    <property type="match status" value="1"/>
</dbReference>
<evidence type="ECO:0000256" key="7">
    <source>
        <dbReference type="ARBA" id="ARBA00023136"/>
    </source>
</evidence>
<evidence type="ECO:0000256" key="5">
    <source>
        <dbReference type="ARBA" id="ARBA00022692"/>
    </source>
</evidence>
<evidence type="ECO:0000256" key="6">
    <source>
        <dbReference type="ARBA" id="ARBA00022989"/>
    </source>
</evidence>
<comment type="similarity">
    <text evidence="2">Belongs to the GSP F family.</text>
</comment>
<dbReference type="FunFam" id="1.20.81.30:FF:000001">
    <property type="entry name" value="Type II secretion system protein F"/>
    <property type="match status" value="1"/>
</dbReference>
<evidence type="ECO:0000256" key="3">
    <source>
        <dbReference type="ARBA" id="ARBA00022475"/>
    </source>
</evidence>
<keyword evidence="7 8" id="KW-0472">Membrane</keyword>
<organism evidence="10">
    <name type="scientific">marine sediment metagenome</name>
    <dbReference type="NCBI Taxonomy" id="412755"/>
    <lineage>
        <taxon>unclassified sequences</taxon>
        <taxon>metagenomes</taxon>
        <taxon>ecological metagenomes</taxon>
    </lineage>
</organism>
<dbReference type="AlphaFoldDB" id="X0YF01"/>
<protein>
    <recommendedName>
        <fullName evidence="9">Type II secretion system protein GspF domain-containing protein</fullName>
    </recommendedName>
</protein>
<dbReference type="EMBL" id="BARS01040406">
    <property type="protein sequence ID" value="GAG35406.1"/>
    <property type="molecule type" value="Genomic_DNA"/>
</dbReference>
<feature type="non-terminal residue" evidence="10">
    <location>
        <position position="1"/>
    </location>
</feature>
<feature type="transmembrane region" description="Helical" evidence="8">
    <location>
        <begin position="127"/>
        <end position="148"/>
    </location>
</feature>
<name>X0YF01_9ZZZZ</name>
<evidence type="ECO:0000256" key="4">
    <source>
        <dbReference type="ARBA" id="ARBA00022519"/>
    </source>
</evidence>
<dbReference type="GO" id="GO:0005886">
    <property type="term" value="C:plasma membrane"/>
    <property type="evidence" value="ECO:0007669"/>
    <property type="project" value="UniProtKB-SubCell"/>
</dbReference>
<evidence type="ECO:0000256" key="8">
    <source>
        <dbReference type="SAM" id="Phobius"/>
    </source>
</evidence>
<sequence>LHKTLLKLPIIAAILKKIDLAKFSRTFSALLTTDIPIVESLKLSANVLTNVCYRQTVIEAAEEVEKGVPVSGVLAKKPELFPAIITQMIAVGEETGTLDSILKDITDFYEEDVGRTMTNLSSIIEPILIVVLGIAVAFIAMAVIMPMYSLTQQI</sequence>
<keyword evidence="3" id="KW-1003">Cell membrane</keyword>
<gene>
    <name evidence="10" type="ORF">S01H1_61603</name>
</gene>
<keyword evidence="6 8" id="KW-1133">Transmembrane helix</keyword>